<evidence type="ECO:0000313" key="11">
    <source>
        <dbReference type="EMBL" id="GJF00158.1"/>
    </source>
</evidence>
<evidence type="ECO:0000256" key="3">
    <source>
        <dbReference type="ARBA" id="ARBA00022507"/>
    </source>
</evidence>
<evidence type="ECO:0000256" key="9">
    <source>
        <dbReference type="ARBA" id="ARBA00023224"/>
    </source>
</evidence>
<evidence type="ECO:0000256" key="4">
    <source>
        <dbReference type="ARBA" id="ARBA00022692"/>
    </source>
</evidence>
<dbReference type="GO" id="GO:0000750">
    <property type="term" value="P:pheromone-dependent signal transduction involved in conjugation with cellular fusion"/>
    <property type="evidence" value="ECO:0007669"/>
    <property type="project" value="TreeGrafter"/>
</dbReference>
<dbReference type="AlphaFoldDB" id="A0A9P3GQV3"/>
<keyword evidence="7 10" id="KW-0472">Membrane</keyword>
<keyword evidence="6" id="KW-0297">G-protein coupled receptor</keyword>
<feature type="transmembrane region" description="Helical" evidence="10">
    <location>
        <begin position="114"/>
        <end position="135"/>
    </location>
</feature>
<organism evidence="11 12">
    <name type="scientific">Phanerochaete sordida</name>
    <dbReference type="NCBI Taxonomy" id="48140"/>
    <lineage>
        <taxon>Eukaryota</taxon>
        <taxon>Fungi</taxon>
        <taxon>Dikarya</taxon>
        <taxon>Basidiomycota</taxon>
        <taxon>Agaricomycotina</taxon>
        <taxon>Agaricomycetes</taxon>
        <taxon>Polyporales</taxon>
        <taxon>Phanerochaetaceae</taxon>
        <taxon>Phanerochaete</taxon>
    </lineage>
</organism>
<name>A0A9P3GQV3_9APHY</name>
<feature type="transmembrane region" description="Helical" evidence="10">
    <location>
        <begin position="73"/>
        <end position="94"/>
    </location>
</feature>
<accession>A0A9P3GQV3</accession>
<protein>
    <submittedName>
        <fullName evidence="11">Pheromone receptor STE3</fullName>
    </submittedName>
</protein>
<comment type="similarity">
    <text evidence="2">Belongs to the G-protein coupled receptor 4 family.</text>
</comment>
<feature type="transmembrane region" description="Helical" evidence="10">
    <location>
        <begin position="38"/>
        <end position="61"/>
    </location>
</feature>
<keyword evidence="8 11" id="KW-0675">Receptor</keyword>
<keyword evidence="9" id="KW-0807">Transducer</keyword>
<evidence type="ECO:0000313" key="12">
    <source>
        <dbReference type="Proteomes" id="UP000703269"/>
    </source>
</evidence>
<dbReference type="EMBL" id="BPQB01000137">
    <property type="protein sequence ID" value="GJF00158.1"/>
    <property type="molecule type" value="Genomic_DNA"/>
</dbReference>
<dbReference type="InterPro" id="IPR001499">
    <property type="entry name" value="GPCR_STE3"/>
</dbReference>
<sequence length="412" mass="44709">MLHAVPAAALAAAAALALPFAAQRTLVRRQYLPLVAMALWLFCANIVYGVDALLWAGSSAVRVPVWCDISTKLLIGIAYAIPSCLLCIATRLRVAVLPRDLPFEPTAKEQRDVHLQALAFCIGAPVAAMIIHTIVQDHRFDIIEGLGCQPVIPAISAGTIFFWLPALVFTLLALFLCSAMLRHILGPARLRLHAHLALFDRTLTLPRFLALYTTVLVLGALWTAVLLATVAEALRLAAARPALPVDWTRIDAYAWADFGAFSKRNRMFCWWVPPAAALTFAVFGTFFPALAALDELCARAAQRRRSSSLTLRELGAGTRKGSSSHVVVRKDSVVTVSYDDGTTQKYVGAAQAPPLSPAAREPRWSVPWETLRPFGGGDRRSRASVDGGVVIRELPIAVSPLERAGPRAREDV</sequence>
<reference evidence="11 12" key="1">
    <citation type="submission" date="2021-08" db="EMBL/GenBank/DDBJ databases">
        <title>Draft Genome Sequence of Phanerochaete sordida strain YK-624.</title>
        <authorList>
            <person name="Mori T."/>
            <person name="Dohra H."/>
            <person name="Suzuki T."/>
            <person name="Kawagishi H."/>
            <person name="Hirai H."/>
        </authorList>
    </citation>
    <scope>NUCLEOTIDE SEQUENCE [LARGE SCALE GENOMIC DNA]</scope>
    <source>
        <strain evidence="11 12">YK-624</strain>
    </source>
</reference>
<dbReference type="GO" id="GO:0005886">
    <property type="term" value="C:plasma membrane"/>
    <property type="evidence" value="ECO:0007669"/>
    <property type="project" value="TreeGrafter"/>
</dbReference>
<proteinExistence type="inferred from homology"/>
<feature type="transmembrane region" description="Helical" evidence="10">
    <location>
        <begin position="155"/>
        <end position="181"/>
    </location>
</feature>
<evidence type="ECO:0000256" key="8">
    <source>
        <dbReference type="ARBA" id="ARBA00023170"/>
    </source>
</evidence>
<feature type="transmembrane region" description="Helical" evidence="10">
    <location>
        <begin position="268"/>
        <end position="293"/>
    </location>
</feature>
<evidence type="ECO:0000256" key="10">
    <source>
        <dbReference type="SAM" id="Phobius"/>
    </source>
</evidence>
<comment type="subcellular location">
    <subcellularLocation>
        <location evidence="1">Membrane</location>
        <topology evidence="1">Multi-pass membrane protein</topology>
    </subcellularLocation>
</comment>
<dbReference type="GO" id="GO:0004932">
    <property type="term" value="F:mating-type factor pheromone receptor activity"/>
    <property type="evidence" value="ECO:0007669"/>
    <property type="project" value="InterPro"/>
</dbReference>
<keyword evidence="4 10" id="KW-0812">Transmembrane</keyword>
<keyword evidence="3" id="KW-0589">Pheromone response</keyword>
<dbReference type="PRINTS" id="PR00899">
    <property type="entry name" value="GPCRSTE3"/>
</dbReference>
<evidence type="ECO:0000256" key="7">
    <source>
        <dbReference type="ARBA" id="ARBA00023136"/>
    </source>
</evidence>
<dbReference type="PANTHER" id="PTHR28097:SF1">
    <property type="entry name" value="PHEROMONE A FACTOR RECEPTOR"/>
    <property type="match status" value="1"/>
</dbReference>
<dbReference type="OrthoDB" id="2874149at2759"/>
<dbReference type="PANTHER" id="PTHR28097">
    <property type="entry name" value="PHEROMONE A FACTOR RECEPTOR"/>
    <property type="match status" value="1"/>
</dbReference>
<evidence type="ECO:0000256" key="1">
    <source>
        <dbReference type="ARBA" id="ARBA00004141"/>
    </source>
</evidence>
<evidence type="ECO:0000256" key="5">
    <source>
        <dbReference type="ARBA" id="ARBA00022989"/>
    </source>
</evidence>
<evidence type="ECO:0000256" key="6">
    <source>
        <dbReference type="ARBA" id="ARBA00023040"/>
    </source>
</evidence>
<dbReference type="Proteomes" id="UP000703269">
    <property type="component" value="Unassembled WGS sequence"/>
</dbReference>
<keyword evidence="5 10" id="KW-1133">Transmembrane helix</keyword>
<evidence type="ECO:0000256" key="2">
    <source>
        <dbReference type="ARBA" id="ARBA00011085"/>
    </source>
</evidence>
<keyword evidence="12" id="KW-1185">Reference proteome</keyword>
<feature type="transmembrane region" description="Helical" evidence="10">
    <location>
        <begin position="209"/>
        <end position="231"/>
    </location>
</feature>
<dbReference type="Pfam" id="PF02076">
    <property type="entry name" value="STE3"/>
    <property type="match status" value="1"/>
</dbReference>
<gene>
    <name evidence="11" type="ORF">PsYK624_164370</name>
</gene>
<comment type="caution">
    <text evidence="11">The sequence shown here is derived from an EMBL/GenBank/DDBJ whole genome shotgun (WGS) entry which is preliminary data.</text>
</comment>